<dbReference type="NCBIfam" id="TIGR02523">
    <property type="entry name" value="type_IV_pilV"/>
    <property type="match status" value="1"/>
</dbReference>
<comment type="caution">
    <text evidence="1">The sequence shown here is derived from an EMBL/GenBank/DDBJ whole genome shotgun (WGS) entry which is preliminary data.</text>
</comment>
<sequence>MARRSMAGFSLVEVMVALLVTCFGVLGMLAMQGRTIAYAQDTILRSNAAELADELMEMMRTDIYSTQDGSAAQVVPPSSWGYYKAASASFPAAPSSCASLASLTASQRLACWSQRVNQALPGASGLAGEFYVCRTNGTSKCSNSGSAIEIQLAWRVKAGECLDANATGDNTICRYVLREEP</sequence>
<dbReference type="InterPro" id="IPR012902">
    <property type="entry name" value="N_methyl_site"/>
</dbReference>
<dbReference type="Pfam" id="PF07963">
    <property type="entry name" value="N_methyl"/>
    <property type="match status" value="1"/>
</dbReference>
<dbReference type="Proteomes" id="UP000307510">
    <property type="component" value="Unassembled WGS sequence"/>
</dbReference>
<evidence type="ECO:0000313" key="2">
    <source>
        <dbReference type="Proteomes" id="UP000307510"/>
    </source>
</evidence>
<reference evidence="1 2" key="1">
    <citation type="submission" date="2019-05" db="EMBL/GenBank/DDBJ databases">
        <authorList>
            <person name="Moore K."/>
            <person name="O'Neill P."/>
            <person name="Farbos A."/>
            <person name="Studholme D.J."/>
        </authorList>
    </citation>
    <scope>NUCLEOTIDE SEQUENCE [LARGE SCALE GENOMIC DNA]</scope>
    <source>
        <strain evidence="1 2">DSM 9128</strain>
    </source>
</reference>
<evidence type="ECO:0000313" key="1">
    <source>
        <dbReference type="EMBL" id="TLP70230.1"/>
    </source>
</evidence>
<proteinExistence type="predicted"/>
<name>A0A5R8ZVF5_PSENT</name>
<gene>
    <name evidence="1" type="primary">pilV</name>
    <name evidence="1" type="ORF">FEA48_25300</name>
</gene>
<dbReference type="AlphaFoldDB" id="A0A5R8ZVF5"/>
<dbReference type="RefSeq" id="WP_138216272.1">
    <property type="nucleotide sequence ID" value="NZ_VASG01000008.1"/>
</dbReference>
<organism evidence="1 2">
    <name type="scientific">Pseudomonas nitroreducens</name>
    <dbReference type="NCBI Taxonomy" id="46680"/>
    <lineage>
        <taxon>Bacteria</taxon>
        <taxon>Pseudomonadati</taxon>
        <taxon>Pseudomonadota</taxon>
        <taxon>Gammaproteobacteria</taxon>
        <taxon>Pseudomonadales</taxon>
        <taxon>Pseudomonadaceae</taxon>
        <taxon>Pseudomonas</taxon>
    </lineage>
</organism>
<accession>A0A5R8ZVF5</accession>
<dbReference type="InterPro" id="IPR013362">
    <property type="entry name" value="Pilus_4_PilV"/>
</dbReference>
<protein>
    <submittedName>
        <fullName evidence="1">Type IV pilus modification protein PilV</fullName>
    </submittedName>
</protein>
<reference evidence="2" key="2">
    <citation type="submission" date="2019-06" db="EMBL/GenBank/DDBJ databases">
        <title>AzeR, a transcriptional regulator that responds to azelaic acid in Pseudomonas nitroreducens.</title>
        <authorList>
            <person name="Bez C."/>
            <person name="Javvadi S.G."/>
            <person name="Bertani I."/>
            <person name="Devescovi G."/>
            <person name="Studholme D.J."/>
            <person name="Geller A."/>
            <person name="Levy A."/>
            <person name="Venturi V."/>
        </authorList>
    </citation>
    <scope>NUCLEOTIDE SEQUENCE [LARGE SCALE GENOMIC DNA]</scope>
    <source>
        <strain evidence="2">DSM 9128</strain>
    </source>
</reference>
<dbReference type="EMBL" id="VASG01000008">
    <property type="protein sequence ID" value="TLP70230.1"/>
    <property type="molecule type" value="Genomic_DNA"/>
</dbReference>